<evidence type="ECO:0000313" key="2">
    <source>
        <dbReference type="Proteomes" id="UP000018208"/>
    </source>
</evidence>
<dbReference type="Proteomes" id="UP000018208">
    <property type="component" value="Unassembled WGS sequence"/>
</dbReference>
<keyword evidence="2" id="KW-1185">Reference proteome</keyword>
<sequence>MDFLSDSLPMFPLFNEDHEDMKLQENSILLSIPADNNLLKLNFNELHNSNKSDHSNIDIISNSHVLQLPVFDIVTLPKVIKFNTIENNLTPLNNSSITRRQMKYDKDDIDMFAINF</sequence>
<gene>
    <name evidence="1" type="ORF">SS50377_28582</name>
</gene>
<protein>
    <submittedName>
        <fullName evidence="1">Uncharacterized protein</fullName>
    </submittedName>
</protein>
<organism evidence="1 2">
    <name type="scientific">Spironucleus salmonicida</name>
    <dbReference type="NCBI Taxonomy" id="348837"/>
    <lineage>
        <taxon>Eukaryota</taxon>
        <taxon>Metamonada</taxon>
        <taxon>Diplomonadida</taxon>
        <taxon>Hexamitidae</taxon>
        <taxon>Hexamitinae</taxon>
        <taxon>Spironucleus</taxon>
    </lineage>
</organism>
<dbReference type="RefSeq" id="XP_067760399.1">
    <property type="nucleotide sequence ID" value="XM_067912342.1"/>
</dbReference>
<proteinExistence type="predicted"/>
<dbReference type="EMBL" id="AUWU02000009">
    <property type="protein sequence ID" value="KAH0569626.1"/>
    <property type="molecule type" value="Genomic_DNA"/>
</dbReference>
<dbReference type="GeneID" id="94302605"/>
<comment type="caution">
    <text evidence="1">The sequence shown here is derived from an EMBL/GenBank/DDBJ whole genome shotgun (WGS) entry which is preliminary data.</text>
</comment>
<dbReference type="AlphaFoldDB" id="A0A9P8LKF2"/>
<evidence type="ECO:0000313" key="1">
    <source>
        <dbReference type="EMBL" id="KAH0569626.1"/>
    </source>
</evidence>
<dbReference type="KEGG" id="ssao:94302605"/>
<name>A0A9P8LKF2_9EUKA</name>
<reference evidence="1 2" key="1">
    <citation type="journal article" date="2014" name="PLoS Genet.">
        <title>The Genome of Spironucleus salmonicida Highlights a Fish Pathogen Adapted to Fluctuating Environments.</title>
        <authorList>
            <person name="Xu F."/>
            <person name="Jerlstrom-Hultqvist J."/>
            <person name="Einarsson E."/>
            <person name="Astvaldsson A."/>
            <person name="Svard S.G."/>
            <person name="Andersson J.O."/>
        </authorList>
    </citation>
    <scope>NUCLEOTIDE SEQUENCE [LARGE SCALE GENOMIC DNA]</scope>
    <source>
        <strain evidence="1 2">ATCC 50377</strain>
    </source>
</reference>
<accession>A0A9P8LKF2</accession>